<dbReference type="Gene3D" id="3.40.50.720">
    <property type="entry name" value="NAD(P)-binding Rossmann-like Domain"/>
    <property type="match status" value="2"/>
</dbReference>
<proteinExistence type="inferred from homology"/>
<name>A0A1R3WYE7_9RHOB</name>
<dbReference type="InterPro" id="IPR006139">
    <property type="entry name" value="D-isomer_2_OHA_DH_cat_dom"/>
</dbReference>
<keyword evidence="3" id="KW-0520">NAD</keyword>
<evidence type="ECO:0000256" key="4">
    <source>
        <dbReference type="RuleBase" id="RU003719"/>
    </source>
</evidence>
<evidence type="ECO:0000259" key="5">
    <source>
        <dbReference type="Pfam" id="PF00389"/>
    </source>
</evidence>
<feature type="domain" description="D-isomer specific 2-hydroxyacid dehydrogenase catalytic" evidence="5">
    <location>
        <begin position="32"/>
        <end position="323"/>
    </location>
</feature>
<dbReference type="InterPro" id="IPR006140">
    <property type="entry name" value="D-isomer_DH_NAD-bd"/>
</dbReference>
<evidence type="ECO:0000313" key="8">
    <source>
        <dbReference type="Proteomes" id="UP000192455"/>
    </source>
</evidence>
<dbReference type="RefSeq" id="WP_076649585.1">
    <property type="nucleotide sequence ID" value="NZ_FTPS01000001.1"/>
</dbReference>
<dbReference type="STRING" id="515897.SAMN05421849_1861"/>
<feature type="domain" description="D-isomer specific 2-hydroxyacid dehydrogenase NAD-binding" evidence="6">
    <location>
        <begin position="112"/>
        <end position="292"/>
    </location>
</feature>
<evidence type="ECO:0000256" key="2">
    <source>
        <dbReference type="ARBA" id="ARBA00023002"/>
    </source>
</evidence>
<dbReference type="GO" id="GO:0030267">
    <property type="term" value="F:glyoxylate reductase (NADPH) activity"/>
    <property type="evidence" value="ECO:0007669"/>
    <property type="project" value="TreeGrafter"/>
</dbReference>
<dbReference type="OrthoDB" id="9793626at2"/>
<dbReference type="AlphaFoldDB" id="A0A1R3WYE7"/>
<comment type="similarity">
    <text evidence="1 4">Belongs to the D-isomer specific 2-hydroxyacid dehydrogenase family.</text>
</comment>
<dbReference type="GO" id="GO:0016618">
    <property type="term" value="F:hydroxypyruvate reductase [NAD(P)H] activity"/>
    <property type="evidence" value="ECO:0007669"/>
    <property type="project" value="TreeGrafter"/>
</dbReference>
<dbReference type="SUPFAM" id="SSF51735">
    <property type="entry name" value="NAD(P)-binding Rossmann-fold domains"/>
    <property type="match status" value="1"/>
</dbReference>
<dbReference type="PROSITE" id="PS00671">
    <property type="entry name" value="D_2_HYDROXYACID_DH_3"/>
    <property type="match status" value="1"/>
</dbReference>
<dbReference type="PROSITE" id="PS00670">
    <property type="entry name" value="D_2_HYDROXYACID_DH_2"/>
    <property type="match status" value="1"/>
</dbReference>
<protein>
    <submittedName>
        <fullName evidence="7">Glyoxylate reductase</fullName>
    </submittedName>
</protein>
<dbReference type="PANTHER" id="PTHR10996">
    <property type="entry name" value="2-HYDROXYACID DEHYDROGENASE-RELATED"/>
    <property type="match status" value="1"/>
</dbReference>
<gene>
    <name evidence="7" type="ORF">SAMN05421849_1861</name>
</gene>
<dbReference type="CDD" id="cd05301">
    <property type="entry name" value="GDH"/>
    <property type="match status" value="1"/>
</dbReference>
<evidence type="ECO:0000259" key="6">
    <source>
        <dbReference type="Pfam" id="PF02826"/>
    </source>
</evidence>
<dbReference type="GO" id="GO:0005829">
    <property type="term" value="C:cytosol"/>
    <property type="evidence" value="ECO:0007669"/>
    <property type="project" value="TreeGrafter"/>
</dbReference>
<organism evidence="7 8">
    <name type="scientific">Pontibaca methylaminivorans</name>
    <dbReference type="NCBI Taxonomy" id="515897"/>
    <lineage>
        <taxon>Bacteria</taxon>
        <taxon>Pseudomonadati</taxon>
        <taxon>Pseudomonadota</taxon>
        <taxon>Alphaproteobacteria</taxon>
        <taxon>Rhodobacterales</taxon>
        <taxon>Roseobacteraceae</taxon>
        <taxon>Pontibaca</taxon>
    </lineage>
</organism>
<dbReference type="Pfam" id="PF00389">
    <property type="entry name" value="2-Hacid_dh"/>
    <property type="match status" value="1"/>
</dbReference>
<keyword evidence="2 4" id="KW-0560">Oxidoreductase</keyword>
<dbReference type="SUPFAM" id="SSF52283">
    <property type="entry name" value="Formate/glycerate dehydrogenase catalytic domain-like"/>
    <property type="match status" value="1"/>
</dbReference>
<evidence type="ECO:0000256" key="3">
    <source>
        <dbReference type="ARBA" id="ARBA00023027"/>
    </source>
</evidence>
<evidence type="ECO:0000256" key="1">
    <source>
        <dbReference type="ARBA" id="ARBA00005854"/>
    </source>
</evidence>
<dbReference type="FunFam" id="3.40.50.720:FF:000203">
    <property type="entry name" value="D-3-phosphoglycerate dehydrogenase (SerA)"/>
    <property type="match status" value="1"/>
</dbReference>
<accession>A0A1R3WYE7</accession>
<dbReference type="GO" id="GO:0051287">
    <property type="term" value="F:NAD binding"/>
    <property type="evidence" value="ECO:0007669"/>
    <property type="project" value="InterPro"/>
</dbReference>
<dbReference type="PANTHER" id="PTHR10996:SF283">
    <property type="entry name" value="GLYOXYLATE_HYDROXYPYRUVATE REDUCTASE B"/>
    <property type="match status" value="1"/>
</dbReference>
<sequence length="324" mass="34781">MAGKPRVFVTRRWPAAVETGLTERFDAVLNTDDRPLAPEELRSALLSFDALLPTVTDAIGGRVLDLEAPRARIIANFGAGFGHIDLARTRELGIAVTNTPDVLSDCTADLAMMLLLMVARRAGEGLREIAEHRWSGWRPTHMMGRRVSGKVLGIIGFGRIGQAVAQRAHHGFGMDIRVQNRSPVAPGVLARSGARQVDSVEALLPGCDFVTLHCPGGAQTRHLIDAKRLALMKPGAILVNTARGEVVDEAALARALSTGALGGAGLDVFEGEPCINPALRACPNLVMLPHLGSATLETREAMGFRVIENLEDFFSGQRPRDRIA</sequence>
<keyword evidence="8" id="KW-1185">Reference proteome</keyword>
<reference evidence="7 8" key="1">
    <citation type="submission" date="2017-01" db="EMBL/GenBank/DDBJ databases">
        <authorList>
            <person name="Mah S.A."/>
            <person name="Swanson W.J."/>
            <person name="Moy G.W."/>
            <person name="Vacquier V.D."/>
        </authorList>
    </citation>
    <scope>NUCLEOTIDE SEQUENCE [LARGE SCALE GENOMIC DNA]</scope>
    <source>
        <strain evidence="7 8">DSM 21219</strain>
    </source>
</reference>
<dbReference type="InterPro" id="IPR029753">
    <property type="entry name" value="D-isomer_DH_CS"/>
</dbReference>
<dbReference type="Proteomes" id="UP000192455">
    <property type="component" value="Unassembled WGS sequence"/>
</dbReference>
<dbReference type="Pfam" id="PF02826">
    <property type="entry name" value="2-Hacid_dh_C"/>
    <property type="match status" value="1"/>
</dbReference>
<dbReference type="InterPro" id="IPR036291">
    <property type="entry name" value="NAD(P)-bd_dom_sf"/>
</dbReference>
<dbReference type="EMBL" id="FTPS01000001">
    <property type="protein sequence ID" value="SIT83194.1"/>
    <property type="molecule type" value="Genomic_DNA"/>
</dbReference>
<dbReference type="InterPro" id="IPR050223">
    <property type="entry name" value="D-isomer_2-hydroxyacid_DH"/>
</dbReference>
<evidence type="ECO:0000313" key="7">
    <source>
        <dbReference type="EMBL" id="SIT83194.1"/>
    </source>
</evidence>